<feature type="domain" description="HTH lysR-type" evidence="5">
    <location>
        <begin position="1"/>
        <end position="58"/>
    </location>
</feature>
<evidence type="ECO:0000313" key="6">
    <source>
        <dbReference type="EMBL" id="MBP2112693.1"/>
    </source>
</evidence>
<keyword evidence="7" id="KW-1185">Reference proteome</keyword>
<dbReference type="SUPFAM" id="SSF46785">
    <property type="entry name" value="Winged helix' DNA-binding domain"/>
    <property type="match status" value="1"/>
</dbReference>
<gene>
    <name evidence="6" type="ORF">J2Z70_002847</name>
</gene>
<keyword evidence="4" id="KW-0804">Transcription</keyword>
<proteinExistence type="inferred from homology"/>
<dbReference type="InterPro" id="IPR005119">
    <property type="entry name" value="LysR_subst-bd"/>
</dbReference>
<dbReference type="PROSITE" id="PS50931">
    <property type="entry name" value="HTH_LYSR"/>
    <property type="match status" value="1"/>
</dbReference>
<dbReference type="Pfam" id="PF00126">
    <property type="entry name" value="HTH_1"/>
    <property type="match status" value="1"/>
</dbReference>
<dbReference type="RefSeq" id="WP_209873867.1">
    <property type="nucleotide sequence ID" value="NZ_JAGGLV010000008.1"/>
</dbReference>
<dbReference type="PANTHER" id="PTHR30126">
    <property type="entry name" value="HTH-TYPE TRANSCRIPTIONAL REGULATOR"/>
    <property type="match status" value="1"/>
</dbReference>
<dbReference type="PANTHER" id="PTHR30126:SF39">
    <property type="entry name" value="HTH-TYPE TRANSCRIPTIONAL REGULATOR CYSL"/>
    <property type="match status" value="1"/>
</dbReference>
<evidence type="ECO:0000313" key="7">
    <source>
        <dbReference type="Proteomes" id="UP000773462"/>
    </source>
</evidence>
<dbReference type="InterPro" id="IPR036388">
    <property type="entry name" value="WH-like_DNA-bd_sf"/>
</dbReference>
<evidence type="ECO:0000259" key="5">
    <source>
        <dbReference type="PROSITE" id="PS50931"/>
    </source>
</evidence>
<reference evidence="6 7" key="1">
    <citation type="submission" date="2021-03" db="EMBL/GenBank/DDBJ databases">
        <title>Genomic Encyclopedia of Type Strains, Phase IV (KMG-IV): sequencing the most valuable type-strain genomes for metagenomic binning, comparative biology and taxonomic classification.</title>
        <authorList>
            <person name="Goeker M."/>
        </authorList>
    </citation>
    <scope>NUCLEOTIDE SEQUENCE [LARGE SCALE GENOMIC DNA]</scope>
    <source>
        <strain evidence="6 7">DSM 101953</strain>
    </source>
</reference>
<sequence length="305" mass="33392">MNLVKLQILVLIEKYKKVTDVAAEMNLKQPTVSFHMKSLESELGASLFQYRSGRVLLTDAGRALYQYAVRIVSLSAEAERTVKQFTSLASGNLELTASDIPASYLVPKLLSQFTQQYDGIDVYLSVLPDDAIRERLRSREIQLAVLHSAEGQDDTFHTQVIAEEETVLVFAPEHPFAGEQELTAQAVAREPWVQHEAASFLRGISDQWAQLNNVRVWNHAVLGSPEAVKGMLYTGRMVGVFSRSGIEGEVAAGRLAYAKLPGMLPADGSFVLAWRKDYTLSPLQQAFAGMAAGSAQINGIPGAPV</sequence>
<dbReference type="Gene3D" id="1.10.10.10">
    <property type="entry name" value="Winged helix-like DNA-binding domain superfamily/Winged helix DNA-binding domain"/>
    <property type="match status" value="1"/>
</dbReference>
<dbReference type="GO" id="GO:0003677">
    <property type="term" value="F:DNA binding"/>
    <property type="evidence" value="ECO:0007669"/>
    <property type="project" value="UniProtKB-KW"/>
</dbReference>
<dbReference type="EMBL" id="JAGGLV010000008">
    <property type="protein sequence ID" value="MBP2112693.1"/>
    <property type="molecule type" value="Genomic_DNA"/>
</dbReference>
<organism evidence="6 7">
    <name type="scientific">Paenibacillus silagei</name>
    <dbReference type="NCBI Taxonomy" id="1670801"/>
    <lineage>
        <taxon>Bacteria</taxon>
        <taxon>Bacillati</taxon>
        <taxon>Bacillota</taxon>
        <taxon>Bacilli</taxon>
        <taxon>Bacillales</taxon>
        <taxon>Paenibacillaceae</taxon>
        <taxon>Paenibacillus</taxon>
    </lineage>
</organism>
<dbReference type="SUPFAM" id="SSF53850">
    <property type="entry name" value="Periplasmic binding protein-like II"/>
    <property type="match status" value="1"/>
</dbReference>
<keyword evidence="3 6" id="KW-0238">DNA-binding</keyword>
<keyword evidence="2" id="KW-0805">Transcription regulation</keyword>
<dbReference type="InterPro" id="IPR036390">
    <property type="entry name" value="WH_DNA-bd_sf"/>
</dbReference>
<protein>
    <submittedName>
        <fullName evidence="6">DNA-binding transcriptional LysR family regulator</fullName>
    </submittedName>
</protein>
<comment type="similarity">
    <text evidence="1">Belongs to the LysR transcriptional regulatory family.</text>
</comment>
<evidence type="ECO:0000256" key="2">
    <source>
        <dbReference type="ARBA" id="ARBA00023015"/>
    </source>
</evidence>
<accession>A0ABS4NRL5</accession>
<name>A0ABS4NRL5_9BACL</name>
<dbReference type="InterPro" id="IPR000847">
    <property type="entry name" value="LysR_HTH_N"/>
</dbReference>
<dbReference type="Proteomes" id="UP000773462">
    <property type="component" value="Unassembled WGS sequence"/>
</dbReference>
<dbReference type="Gene3D" id="3.40.190.10">
    <property type="entry name" value="Periplasmic binding protein-like II"/>
    <property type="match status" value="2"/>
</dbReference>
<dbReference type="Pfam" id="PF03466">
    <property type="entry name" value="LysR_substrate"/>
    <property type="match status" value="1"/>
</dbReference>
<evidence type="ECO:0000256" key="4">
    <source>
        <dbReference type="ARBA" id="ARBA00023163"/>
    </source>
</evidence>
<comment type="caution">
    <text evidence="6">The sequence shown here is derived from an EMBL/GenBank/DDBJ whole genome shotgun (WGS) entry which is preliminary data.</text>
</comment>
<evidence type="ECO:0000256" key="3">
    <source>
        <dbReference type="ARBA" id="ARBA00023125"/>
    </source>
</evidence>
<evidence type="ECO:0000256" key="1">
    <source>
        <dbReference type="ARBA" id="ARBA00009437"/>
    </source>
</evidence>